<keyword evidence="2" id="KW-0472">Membrane</keyword>
<keyword evidence="4" id="KW-1185">Reference proteome</keyword>
<feature type="transmembrane region" description="Helical" evidence="2">
    <location>
        <begin position="57"/>
        <end position="79"/>
    </location>
</feature>
<dbReference type="EMBL" id="JAAXKY010000033">
    <property type="protein sequence ID" value="NMH77952.1"/>
    <property type="molecule type" value="Genomic_DNA"/>
</dbReference>
<protein>
    <recommendedName>
        <fullName evidence="5">Copper resistance protein D</fullName>
    </recommendedName>
</protein>
<evidence type="ECO:0000313" key="4">
    <source>
        <dbReference type="Proteomes" id="UP001296706"/>
    </source>
</evidence>
<comment type="caution">
    <text evidence="3">The sequence shown here is derived from an EMBL/GenBank/DDBJ whole genome shotgun (WGS) entry which is preliminary data.</text>
</comment>
<gene>
    <name evidence="3" type="ORF">HF577_12765</name>
</gene>
<accession>A0ABX1RC47</accession>
<organism evidence="3 4">
    <name type="scientific">Pseudonocardia xinjiangensis</name>
    <dbReference type="NCBI Taxonomy" id="75289"/>
    <lineage>
        <taxon>Bacteria</taxon>
        <taxon>Bacillati</taxon>
        <taxon>Actinomycetota</taxon>
        <taxon>Actinomycetes</taxon>
        <taxon>Pseudonocardiales</taxon>
        <taxon>Pseudonocardiaceae</taxon>
        <taxon>Pseudonocardia</taxon>
    </lineage>
</organism>
<sequence length="608" mass="60990">MREDRARRFVPRLLLPVLVSPVLLLALAGPAWAQTGWGAGGGSRDAVDTLLPWPLLAVLGVVALVSSALVAGTAALGFLAPPSRSSMLLVQSAAAVAVVALVIRCVGGGISAFAALPQAAGAAVIAVLFARGARSASAVGGVLLTAALAYDATIGHTDWHVGLAAVHMVAAVTWLGAAVLVATPACGARFTVVRRVTLVFAVSAVMAVSAAALEAVAKGMRFDAVTATSLTGLLVLIQALGMLVAVSTGLCRPGAVGGRVVAYSAGLVFTAGSVLMLVTPPPAPAEPGRPLLRTVALADQDAPVVVVPQRPGRNLVHVGMAGALVGGVRAEERPGAPGGWAVVDLPAGTDVLTVEAGGEQVSLRLDLGPDPAPPALVAGLTGPDGPECLSAVVGRLLRGAADLPAACPADALSEADAATLRATVRFLGDRDVPALYLVTDGSRRSAAAAAVVREAAAGNGLPVANRLDRADAALVVAGWEVGGRKLTDEALSLSSVARTYTAPWLATNAVLGRQTGAVTTLDFDPLDVSAQRYLADLRAAGLTPLASPAGFRAWTAPGDAGPAVAGPRIFASVQISMMPTGAGEMDNRTTDPWLPGGSLTPVTPPLPR</sequence>
<evidence type="ECO:0000256" key="1">
    <source>
        <dbReference type="SAM" id="MobiDB-lite"/>
    </source>
</evidence>
<feature type="transmembrane region" description="Helical" evidence="2">
    <location>
        <begin position="225"/>
        <end position="248"/>
    </location>
</feature>
<evidence type="ECO:0000313" key="3">
    <source>
        <dbReference type="EMBL" id="NMH77952.1"/>
    </source>
</evidence>
<keyword evidence="2" id="KW-0812">Transmembrane</keyword>
<reference evidence="3 4" key="1">
    <citation type="submission" date="2020-04" db="EMBL/GenBank/DDBJ databases">
        <authorList>
            <person name="Klaysubun C."/>
            <person name="Duangmal K."/>
            <person name="Lipun K."/>
        </authorList>
    </citation>
    <scope>NUCLEOTIDE SEQUENCE [LARGE SCALE GENOMIC DNA]</scope>
    <source>
        <strain evidence="3 4">JCM 11839</strain>
    </source>
</reference>
<feature type="transmembrane region" description="Helical" evidence="2">
    <location>
        <begin position="260"/>
        <end position="279"/>
    </location>
</feature>
<dbReference type="Proteomes" id="UP001296706">
    <property type="component" value="Unassembled WGS sequence"/>
</dbReference>
<feature type="transmembrane region" description="Helical" evidence="2">
    <location>
        <begin position="109"/>
        <end position="129"/>
    </location>
</feature>
<keyword evidence="2" id="KW-1133">Transmembrane helix</keyword>
<feature type="transmembrane region" description="Helical" evidence="2">
    <location>
        <begin position="86"/>
        <end position="103"/>
    </location>
</feature>
<dbReference type="RefSeq" id="WP_169396024.1">
    <property type="nucleotide sequence ID" value="NZ_BAAAJH010000013.1"/>
</dbReference>
<feature type="transmembrane region" description="Helical" evidence="2">
    <location>
        <begin position="192"/>
        <end position="213"/>
    </location>
</feature>
<evidence type="ECO:0000256" key="2">
    <source>
        <dbReference type="SAM" id="Phobius"/>
    </source>
</evidence>
<proteinExistence type="predicted"/>
<name>A0ABX1RC47_9PSEU</name>
<feature type="region of interest" description="Disordered" evidence="1">
    <location>
        <begin position="580"/>
        <end position="608"/>
    </location>
</feature>
<feature type="transmembrane region" description="Helical" evidence="2">
    <location>
        <begin position="159"/>
        <end position="180"/>
    </location>
</feature>
<feature type="transmembrane region" description="Helical" evidence="2">
    <location>
        <begin position="136"/>
        <end position="153"/>
    </location>
</feature>
<evidence type="ECO:0008006" key="5">
    <source>
        <dbReference type="Google" id="ProtNLM"/>
    </source>
</evidence>